<evidence type="ECO:0000259" key="1">
    <source>
        <dbReference type="Pfam" id="PF04471"/>
    </source>
</evidence>
<feature type="domain" description="Restriction endonuclease type IV Mrr" evidence="1">
    <location>
        <begin position="7"/>
        <end position="105"/>
    </location>
</feature>
<dbReference type="Proteomes" id="UP000199415">
    <property type="component" value="Unassembled WGS sequence"/>
</dbReference>
<keyword evidence="3" id="KW-0540">Nuclease</keyword>
<dbReference type="Pfam" id="PF20720">
    <property type="entry name" value="nSTAND3"/>
    <property type="match status" value="1"/>
</dbReference>
<evidence type="ECO:0000313" key="3">
    <source>
        <dbReference type="EMBL" id="SDF55544.1"/>
    </source>
</evidence>
<gene>
    <name evidence="3" type="ORF">SAMN05216241_101447</name>
</gene>
<dbReference type="SUPFAM" id="SSF52540">
    <property type="entry name" value="P-loop containing nucleoside triphosphate hydrolases"/>
    <property type="match status" value="1"/>
</dbReference>
<keyword evidence="3" id="KW-0378">Hydrolase</keyword>
<sequence length="765" mass="88824">MSDYNLSKLSSLDFEELILDLLKAEWSVRIESFTSGKDKGIDLRHTSLKGGSVIVQCKHYERSGYKRLLNNLIENEYKKIKALNPEQYIVVTSVPLTPHKKDEIKESLEPYVQSPQDIYGRDEIEALIRQNPDVEKKHYKLWLTSTAVLENIVHAAESFNISSEIERIQEKLPVLVQTDAYGRALTKLEENNVVVVTGAPGIGKSTLADMLILSHIQMNYEPIIVESDIKEAKNMYKKDKRQVIYFDDFLGRTFLGERKEYLGKNEDQSVSRFIDIVQRSSNKRFILTSREHIFRDALGISDRFAHINLSKRKCVITLDDYDRWHKGKMLFNHLYFSSVPPQFLEEIMRDNFFLEIIDHPNFNPRVIEWLSNYEEAHAVGLKNYQSHIKNLMDYPERIWNHAFDHQIDDASRNILFTLYTLDSTASLEHLEHAFISLHKYCREQYNCSWRKNDFSSGIKKIEGSFTKTGKKEVSFINPSVEDFIEYRLVENTGNIDDIIKSCVATKQLRVLWNLRKKYNGARIVEKFREKKSDVSKKLVEVINESPIKIEQKDGSVLSSVVDDDAEDKIGFLKGLTREVSLNNIDKIVELLVERVLKEINYWTHFQYVLVDCTSLMDEIGYIESDRIVDAKERITSAIEDNLNETSAGDWEIVLEGDYMNVIERYIGEEVVYSAVEHYVREGAVEEIRLCDDENALVELGEQLDRLEKRYGLGLTESIETLNEKLAEMESGEQELNEGGLRSRQLREPEKVSDEELVELFRGLWE</sequence>
<dbReference type="InterPro" id="IPR011335">
    <property type="entry name" value="Restrct_endonuc-II-like"/>
</dbReference>
<keyword evidence="3" id="KW-0255">Endonuclease</keyword>
<dbReference type="InterPro" id="IPR027417">
    <property type="entry name" value="P-loop_NTPase"/>
</dbReference>
<reference evidence="3 4" key="1">
    <citation type="submission" date="2016-10" db="EMBL/GenBank/DDBJ databases">
        <authorList>
            <person name="de Groot N.N."/>
        </authorList>
    </citation>
    <scope>NUCLEOTIDE SEQUENCE [LARGE SCALE GENOMIC DNA]</scope>
    <source>
        <strain evidence="3 4">DSM 25584</strain>
    </source>
</reference>
<dbReference type="STRING" id="1082479.SAMN05216241_101447"/>
<dbReference type="AlphaFoldDB" id="A0A1G7M1P0"/>
<dbReference type="InterPro" id="IPR007560">
    <property type="entry name" value="Restrct_endonuc_IV_Mrr"/>
</dbReference>
<evidence type="ECO:0000313" key="4">
    <source>
        <dbReference type="Proteomes" id="UP000199415"/>
    </source>
</evidence>
<feature type="domain" description="Novel STAND NTPase 3" evidence="2">
    <location>
        <begin position="176"/>
        <end position="336"/>
    </location>
</feature>
<dbReference type="OrthoDB" id="9806903at2"/>
<dbReference type="EMBL" id="FNCE01000001">
    <property type="protein sequence ID" value="SDF55544.1"/>
    <property type="molecule type" value="Genomic_DNA"/>
</dbReference>
<dbReference type="SUPFAM" id="SSF52980">
    <property type="entry name" value="Restriction endonuclease-like"/>
    <property type="match status" value="1"/>
</dbReference>
<dbReference type="InterPro" id="IPR049050">
    <property type="entry name" value="nSTAND3"/>
</dbReference>
<protein>
    <submittedName>
        <fullName evidence="3">Restriction endonuclease</fullName>
    </submittedName>
</protein>
<organism evidence="3 4">
    <name type="scientific">Limimonas halophila</name>
    <dbReference type="NCBI Taxonomy" id="1082479"/>
    <lineage>
        <taxon>Bacteria</taxon>
        <taxon>Pseudomonadati</taxon>
        <taxon>Pseudomonadota</taxon>
        <taxon>Alphaproteobacteria</taxon>
        <taxon>Rhodospirillales</taxon>
        <taxon>Rhodovibrionaceae</taxon>
        <taxon>Limimonas</taxon>
    </lineage>
</organism>
<dbReference type="CDD" id="cd01983">
    <property type="entry name" value="SIMIBI"/>
    <property type="match status" value="1"/>
</dbReference>
<dbReference type="GO" id="GO:0003677">
    <property type="term" value="F:DNA binding"/>
    <property type="evidence" value="ECO:0007669"/>
    <property type="project" value="InterPro"/>
</dbReference>
<dbReference type="RefSeq" id="WP_090018650.1">
    <property type="nucleotide sequence ID" value="NZ_FNCE01000001.1"/>
</dbReference>
<name>A0A1G7M1P0_9PROT</name>
<dbReference type="Pfam" id="PF04471">
    <property type="entry name" value="Mrr_cat"/>
    <property type="match status" value="1"/>
</dbReference>
<keyword evidence="4" id="KW-1185">Reference proteome</keyword>
<dbReference type="GO" id="GO:0009307">
    <property type="term" value="P:DNA restriction-modification system"/>
    <property type="evidence" value="ECO:0007669"/>
    <property type="project" value="InterPro"/>
</dbReference>
<evidence type="ECO:0000259" key="2">
    <source>
        <dbReference type="Pfam" id="PF20720"/>
    </source>
</evidence>
<proteinExistence type="predicted"/>
<accession>A0A1G7M1P0</accession>
<dbReference type="GO" id="GO:0004519">
    <property type="term" value="F:endonuclease activity"/>
    <property type="evidence" value="ECO:0007669"/>
    <property type="project" value="UniProtKB-KW"/>
</dbReference>